<dbReference type="Proteomes" id="UP000515512">
    <property type="component" value="Chromosome"/>
</dbReference>
<dbReference type="AlphaFoldDB" id="A0A7D6ZH84"/>
<dbReference type="KEGG" id="nhu:H0264_21095"/>
<keyword evidence="2" id="KW-1185">Reference proteome</keyword>
<reference evidence="1 2" key="1">
    <citation type="submission" date="2020-07" db="EMBL/GenBank/DDBJ databases">
        <authorList>
            <person name="Zhuang K."/>
            <person name="Ran Y."/>
        </authorList>
    </citation>
    <scope>NUCLEOTIDE SEQUENCE [LARGE SCALE GENOMIC DNA]</scope>
    <source>
        <strain evidence="1 2">WCH-YHL-001</strain>
    </source>
</reference>
<dbReference type="RefSeq" id="WP_181579131.1">
    <property type="nucleotide sequence ID" value="NZ_CP059399.1"/>
</dbReference>
<dbReference type="EMBL" id="CP059399">
    <property type="protein sequence ID" value="QLY27923.1"/>
    <property type="molecule type" value="Genomic_DNA"/>
</dbReference>
<protein>
    <submittedName>
        <fullName evidence="1">Uncharacterized protein</fullName>
    </submittedName>
</protein>
<sequence>MSRIDGTVGIAVLRIDQGMTSDLDGLTHALTKSSVVGIGTPYYVRYRLTRTSVGADVGTYFAVYAGRNRLAELTISPAPFSGMTGAGVKAGVEKACAGVKPDEFRALSQGQSLEGCTPFLADATVDPEAPTRVQWVPYAGKVVATWRPPA</sequence>
<proteinExistence type="predicted"/>
<name>A0A7D6ZH84_9NOCA</name>
<evidence type="ECO:0000313" key="2">
    <source>
        <dbReference type="Proteomes" id="UP000515512"/>
    </source>
</evidence>
<accession>A0A7D6ZH84</accession>
<gene>
    <name evidence="1" type="ORF">H0264_21095</name>
</gene>
<organism evidence="1 2">
    <name type="scientific">Nocardia huaxiensis</name>
    <dbReference type="NCBI Taxonomy" id="2755382"/>
    <lineage>
        <taxon>Bacteria</taxon>
        <taxon>Bacillati</taxon>
        <taxon>Actinomycetota</taxon>
        <taxon>Actinomycetes</taxon>
        <taxon>Mycobacteriales</taxon>
        <taxon>Nocardiaceae</taxon>
        <taxon>Nocardia</taxon>
    </lineage>
</organism>
<evidence type="ECO:0000313" key="1">
    <source>
        <dbReference type="EMBL" id="QLY27923.1"/>
    </source>
</evidence>